<proteinExistence type="predicted"/>
<accession>A0A8S2FME4</accession>
<dbReference type="InterPro" id="IPR002347">
    <property type="entry name" value="SDR_fam"/>
</dbReference>
<dbReference type="EMBL" id="CAJOBA010056909">
    <property type="protein sequence ID" value="CAF4296141.1"/>
    <property type="molecule type" value="Genomic_DNA"/>
</dbReference>
<dbReference type="Proteomes" id="UP000677228">
    <property type="component" value="Unassembled WGS sequence"/>
</dbReference>
<comment type="caution">
    <text evidence="1">The sequence shown here is derived from an EMBL/GenBank/DDBJ whole genome shotgun (WGS) entry which is preliminary data.</text>
</comment>
<dbReference type="Proteomes" id="UP000682733">
    <property type="component" value="Unassembled WGS sequence"/>
</dbReference>
<evidence type="ECO:0000313" key="1">
    <source>
        <dbReference type="EMBL" id="CAF1508124.1"/>
    </source>
</evidence>
<dbReference type="EMBL" id="CAJNOK010034861">
    <property type="protein sequence ID" value="CAF1508124.1"/>
    <property type="molecule type" value="Genomic_DNA"/>
</dbReference>
<feature type="non-terminal residue" evidence="1">
    <location>
        <position position="1"/>
    </location>
</feature>
<dbReference type="Pfam" id="PF00106">
    <property type="entry name" value="adh_short"/>
    <property type="match status" value="1"/>
</dbReference>
<sequence length="130" mass="14447">VLVAAACRGRGFVAAIAICLGEHSRNVVINFLRTQKAAVTVAEQCGTHNVTAIIVEANVTKHKEIMKLFETTKKELEFADIMSNSSIEHWSKLDEVDGEQIGMVLSDYNLQTTRFLEKMFKDIKVSSVCD</sequence>
<name>A0A8S2FME4_9BILA</name>
<organism evidence="1 3">
    <name type="scientific">Didymodactylos carnosus</name>
    <dbReference type="NCBI Taxonomy" id="1234261"/>
    <lineage>
        <taxon>Eukaryota</taxon>
        <taxon>Metazoa</taxon>
        <taxon>Spiralia</taxon>
        <taxon>Gnathifera</taxon>
        <taxon>Rotifera</taxon>
        <taxon>Eurotatoria</taxon>
        <taxon>Bdelloidea</taxon>
        <taxon>Philodinida</taxon>
        <taxon>Philodinidae</taxon>
        <taxon>Didymodactylos</taxon>
    </lineage>
</organism>
<gene>
    <name evidence="1" type="ORF">OVA965_LOCUS37248</name>
    <name evidence="2" type="ORF">TMI583_LOCUS38313</name>
</gene>
<reference evidence="1" key="1">
    <citation type="submission" date="2021-02" db="EMBL/GenBank/DDBJ databases">
        <authorList>
            <person name="Nowell W R."/>
        </authorList>
    </citation>
    <scope>NUCLEOTIDE SEQUENCE</scope>
</reference>
<evidence type="ECO:0000313" key="2">
    <source>
        <dbReference type="EMBL" id="CAF4296141.1"/>
    </source>
</evidence>
<dbReference type="Gene3D" id="3.40.50.720">
    <property type="entry name" value="NAD(P)-binding Rossmann-like Domain"/>
    <property type="match status" value="1"/>
</dbReference>
<dbReference type="AlphaFoldDB" id="A0A8S2FME4"/>
<protein>
    <submittedName>
        <fullName evidence="1">Uncharacterized protein</fullName>
    </submittedName>
</protein>
<evidence type="ECO:0000313" key="3">
    <source>
        <dbReference type="Proteomes" id="UP000677228"/>
    </source>
</evidence>
<dbReference type="SUPFAM" id="SSF51735">
    <property type="entry name" value="NAD(P)-binding Rossmann-fold domains"/>
    <property type="match status" value="1"/>
</dbReference>
<dbReference type="InterPro" id="IPR036291">
    <property type="entry name" value="NAD(P)-bd_dom_sf"/>
</dbReference>